<dbReference type="NCBIfam" id="TIGR01850">
    <property type="entry name" value="argC"/>
    <property type="match status" value="1"/>
</dbReference>
<keyword evidence="5 7" id="KW-0560">Oxidoreductase</keyword>
<dbReference type="InterPro" id="IPR000706">
    <property type="entry name" value="AGPR_type-1"/>
</dbReference>
<dbReference type="Pfam" id="PF01118">
    <property type="entry name" value="Semialdhyde_dh"/>
    <property type="match status" value="1"/>
</dbReference>
<dbReference type="CDD" id="cd17895">
    <property type="entry name" value="AGPR_1_N"/>
    <property type="match status" value="1"/>
</dbReference>
<dbReference type="Proteomes" id="UP000239007">
    <property type="component" value="Unassembled WGS sequence"/>
</dbReference>
<dbReference type="PROSITE" id="PS01224">
    <property type="entry name" value="ARGC"/>
    <property type="match status" value="1"/>
</dbReference>
<proteinExistence type="inferred from homology"/>
<dbReference type="OrthoDB" id="9801289at2"/>
<dbReference type="PANTHER" id="PTHR32338">
    <property type="entry name" value="N-ACETYL-GAMMA-GLUTAMYL-PHOSPHATE REDUCTASE, CHLOROPLASTIC-RELATED-RELATED"/>
    <property type="match status" value="1"/>
</dbReference>
<dbReference type="GO" id="GO:0070401">
    <property type="term" value="F:NADP+ binding"/>
    <property type="evidence" value="ECO:0007669"/>
    <property type="project" value="InterPro"/>
</dbReference>
<keyword evidence="7" id="KW-0963">Cytoplasm</keyword>
<gene>
    <name evidence="7" type="primary">argC</name>
    <name evidence="10" type="ORF">BTO11_14380</name>
</gene>
<keyword evidence="11" id="KW-1185">Reference proteome</keyword>
<dbReference type="SUPFAM" id="SSF51735">
    <property type="entry name" value="NAD(P)-binding Rossmann-fold domains"/>
    <property type="match status" value="1"/>
</dbReference>
<comment type="pathway">
    <text evidence="1 7">Amino-acid biosynthesis; L-arginine biosynthesis; N(2)-acetyl-L-ornithine from L-glutamate: step 3/4.</text>
</comment>
<dbReference type="SUPFAM" id="SSF55347">
    <property type="entry name" value="Glyceraldehyde-3-phosphate dehydrogenase-like, C-terminal domain"/>
    <property type="match status" value="1"/>
</dbReference>
<evidence type="ECO:0000256" key="7">
    <source>
        <dbReference type="HAMAP-Rule" id="MF_00150"/>
    </source>
</evidence>
<dbReference type="InterPro" id="IPR023013">
    <property type="entry name" value="AGPR_AS"/>
</dbReference>
<comment type="caution">
    <text evidence="10">The sequence shown here is derived from an EMBL/GenBank/DDBJ whole genome shotgun (WGS) entry which is preliminary data.</text>
</comment>
<comment type="subcellular location">
    <subcellularLocation>
        <location evidence="7">Cytoplasm</location>
    </subcellularLocation>
</comment>
<dbReference type="InterPro" id="IPR000534">
    <property type="entry name" value="Semialdehyde_DH_NAD-bd"/>
</dbReference>
<protein>
    <recommendedName>
        <fullName evidence="7">N-acetyl-gamma-glutamyl-phosphate reductase</fullName>
        <shortName evidence="7">AGPR</shortName>
        <ecNumber evidence="7">1.2.1.38</ecNumber>
    </recommendedName>
    <alternativeName>
        <fullName evidence="7">N-acetyl-glutamate semialdehyde dehydrogenase</fullName>
        <shortName evidence="7">NAGSA dehydrogenase</shortName>
    </alternativeName>
</protein>
<evidence type="ECO:0000256" key="5">
    <source>
        <dbReference type="ARBA" id="ARBA00023002"/>
    </source>
</evidence>
<dbReference type="RefSeq" id="WP_105053241.1">
    <property type="nucleotide sequence ID" value="NZ_BMYG01000001.1"/>
</dbReference>
<dbReference type="EMBL" id="MSCH01000003">
    <property type="protein sequence ID" value="PQJ54719.1"/>
    <property type="molecule type" value="Genomic_DNA"/>
</dbReference>
<dbReference type="UniPathway" id="UPA00068">
    <property type="reaction ID" value="UER00108"/>
</dbReference>
<dbReference type="InterPro" id="IPR050085">
    <property type="entry name" value="AGPR"/>
</dbReference>
<dbReference type="Gene3D" id="3.40.50.720">
    <property type="entry name" value="NAD(P)-binding Rossmann-like Domain"/>
    <property type="match status" value="1"/>
</dbReference>
<accession>A0A2S7UY70</accession>
<keyword evidence="2 7" id="KW-0055">Arginine biosynthesis</keyword>
<sequence>MVNTKKIPCVVFGASGYAGVELAKMIVSHPIFTLEALFVSEHSSDANKLLSDLYPKYKGLLDFPLVPGGKTNLEALTSSLSSVDKGLVFLATPHEFSHDIAYSLSAKNITVLDLSGGFRLQDPELYPQYYGFSHKYADKLNTIPYGLPEWNAHNLKDQALISLPGCYPTASQMAIKPLVKHNLLTENCVPVINAISGVSGAGRKAALGTSFCELSLKPYNLFVHRHAPEICQEVGRKVIFTPHVANFERGILATIVMQVKDGVTLEQITTAFESQYADKPFIRLRSEPPHINDVAYTPFCDLYWQLDGTDLIVISAIDNVLKGASSQAIQCANIICDLHEGLGLLPSAQTQGAV</sequence>
<name>A0A2S7UY70_9GAMM</name>
<dbReference type="GO" id="GO:0005737">
    <property type="term" value="C:cytoplasm"/>
    <property type="evidence" value="ECO:0007669"/>
    <property type="project" value="UniProtKB-SubCell"/>
</dbReference>
<dbReference type="GO" id="GO:0003942">
    <property type="term" value="F:N-acetyl-gamma-glutamyl-phosphate reductase activity"/>
    <property type="evidence" value="ECO:0007669"/>
    <property type="project" value="UniProtKB-UniRule"/>
</dbReference>
<dbReference type="FunFam" id="3.30.360.10:FF:000014">
    <property type="entry name" value="N-acetyl-gamma-glutamyl-phosphate reductase"/>
    <property type="match status" value="1"/>
</dbReference>
<dbReference type="SMART" id="SM00859">
    <property type="entry name" value="Semialdhyde_dh"/>
    <property type="match status" value="1"/>
</dbReference>
<evidence type="ECO:0000313" key="11">
    <source>
        <dbReference type="Proteomes" id="UP000239007"/>
    </source>
</evidence>
<keyword evidence="4 7" id="KW-0521">NADP</keyword>
<evidence type="ECO:0000256" key="8">
    <source>
        <dbReference type="PROSITE-ProRule" id="PRU10010"/>
    </source>
</evidence>
<feature type="domain" description="Semialdehyde dehydrogenase NAD-binding" evidence="9">
    <location>
        <begin position="8"/>
        <end position="158"/>
    </location>
</feature>
<comment type="similarity">
    <text evidence="7">Belongs to the NAGSA dehydrogenase family. Type 1 subfamily.</text>
</comment>
<comment type="function">
    <text evidence="7">Catalyzes the NADPH-dependent reduction of N-acetyl-5-glutamyl phosphate to yield N-acetyl-L-glutamate 5-semialdehyde.</text>
</comment>
<feature type="active site" evidence="7 8">
    <location>
        <position position="166"/>
    </location>
</feature>
<evidence type="ECO:0000313" key="10">
    <source>
        <dbReference type="EMBL" id="PQJ54719.1"/>
    </source>
</evidence>
<dbReference type="HAMAP" id="MF_00150">
    <property type="entry name" value="ArgC_type1"/>
    <property type="match status" value="1"/>
</dbReference>
<evidence type="ECO:0000256" key="2">
    <source>
        <dbReference type="ARBA" id="ARBA00022571"/>
    </source>
</evidence>
<evidence type="ECO:0000256" key="4">
    <source>
        <dbReference type="ARBA" id="ARBA00022857"/>
    </source>
</evidence>
<evidence type="ECO:0000256" key="6">
    <source>
        <dbReference type="ARBA" id="ARBA00050557"/>
    </source>
</evidence>
<dbReference type="InterPro" id="IPR036291">
    <property type="entry name" value="NAD(P)-bd_dom_sf"/>
</dbReference>
<evidence type="ECO:0000259" key="9">
    <source>
        <dbReference type="SMART" id="SM00859"/>
    </source>
</evidence>
<dbReference type="GO" id="GO:0051287">
    <property type="term" value="F:NAD binding"/>
    <property type="evidence" value="ECO:0007669"/>
    <property type="project" value="InterPro"/>
</dbReference>
<dbReference type="PANTHER" id="PTHR32338:SF10">
    <property type="entry name" value="N-ACETYL-GAMMA-GLUTAMYL-PHOSPHATE REDUCTASE, CHLOROPLASTIC-RELATED"/>
    <property type="match status" value="1"/>
</dbReference>
<comment type="catalytic activity">
    <reaction evidence="6 7">
        <text>N-acetyl-L-glutamate 5-semialdehyde + phosphate + NADP(+) = N-acetyl-L-glutamyl 5-phosphate + NADPH + H(+)</text>
        <dbReference type="Rhea" id="RHEA:21588"/>
        <dbReference type="ChEBI" id="CHEBI:15378"/>
        <dbReference type="ChEBI" id="CHEBI:29123"/>
        <dbReference type="ChEBI" id="CHEBI:43474"/>
        <dbReference type="ChEBI" id="CHEBI:57783"/>
        <dbReference type="ChEBI" id="CHEBI:57936"/>
        <dbReference type="ChEBI" id="CHEBI:58349"/>
        <dbReference type="EC" id="1.2.1.38"/>
    </reaction>
</comment>
<dbReference type="Gene3D" id="3.30.360.10">
    <property type="entry name" value="Dihydrodipicolinate Reductase, domain 2"/>
    <property type="match status" value="1"/>
</dbReference>
<evidence type="ECO:0000256" key="1">
    <source>
        <dbReference type="ARBA" id="ARBA00004862"/>
    </source>
</evidence>
<dbReference type="AlphaFoldDB" id="A0A2S7UY70"/>
<organism evidence="10 11">
    <name type="scientific">Psychrosphaera saromensis</name>
    <dbReference type="NCBI Taxonomy" id="716813"/>
    <lineage>
        <taxon>Bacteria</taxon>
        <taxon>Pseudomonadati</taxon>
        <taxon>Pseudomonadota</taxon>
        <taxon>Gammaproteobacteria</taxon>
        <taxon>Alteromonadales</taxon>
        <taxon>Pseudoalteromonadaceae</taxon>
        <taxon>Psychrosphaera</taxon>
    </lineage>
</organism>
<evidence type="ECO:0000256" key="3">
    <source>
        <dbReference type="ARBA" id="ARBA00022605"/>
    </source>
</evidence>
<dbReference type="GO" id="GO:0006526">
    <property type="term" value="P:L-arginine biosynthetic process"/>
    <property type="evidence" value="ECO:0007669"/>
    <property type="project" value="UniProtKB-UniRule"/>
</dbReference>
<dbReference type="EC" id="1.2.1.38" evidence="7"/>
<keyword evidence="3 7" id="KW-0028">Amino-acid biosynthesis</keyword>
<reference evidence="10 11" key="1">
    <citation type="submission" date="2016-12" db="EMBL/GenBank/DDBJ databases">
        <title>Diversity of luminous bacteria.</title>
        <authorList>
            <person name="Yoshizawa S."/>
            <person name="Kogure K."/>
        </authorList>
    </citation>
    <scope>NUCLEOTIDE SEQUENCE [LARGE SCALE GENOMIC DNA]</scope>
    <source>
        <strain evidence="10 11">SA4-48</strain>
    </source>
</reference>
<dbReference type="Pfam" id="PF22698">
    <property type="entry name" value="Semialdhyde_dhC_1"/>
    <property type="match status" value="1"/>
</dbReference>
<dbReference type="CDD" id="cd23934">
    <property type="entry name" value="AGPR_1_C"/>
    <property type="match status" value="1"/>
</dbReference>
<dbReference type="InterPro" id="IPR058924">
    <property type="entry name" value="AGPR_dimerisation_dom"/>
</dbReference>